<keyword evidence="5 7" id="KW-0274">FAD</keyword>
<dbReference type="InterPro" id="IPR009075">
    <property type="entry name" value="AcylCo_DH/oxidase_C"/>
</dbReference>
<dbReference type="InterPro" id="IPR006091">
    <property type="entry name" value="Acyl-CoA_Oxase/DH_mid-dom"/>
</dbReference>
<organism evidence="11 12">
    <name type="scientific">Sphaerisporangium corydalis</name>
    <dbReference type="NCBI Taxonomy" id="1441875"/>
    <lineage>
        <taxon>Bacteria</taxon>
        <taxon>Bacillati</taxon>
        <taxon>Actinomycetota</taxon>
        <taxon>Actinomycetes</taxon>
        <taxon>Streptosporangiales</taxon>
        <taxon>Streptosporangiaceae</taxon>
        <taxon>Sphaerisporangium</taxon>
    </lineage>
</organism>
<dbReference type="PANTHER" id="PTHR48083:SF2">
    <property type="entry name" value="MEDIUM-CHAIN SPECIFIC ACYL-COA DEHYDROGENASE, MITOCHONDRIAL"/>
    <property type="match status" value="1"/>
</dbReference>
<dbReference type="InterPro" id="IPR050741">
    <property type="entry name" value="Acyl-CoA_dehydrogenase"/>
</dbReference>
<feature type="domain" description="Acyl-CoA dehydrogenase/oxidase N-terminal" evidence="10">
    <location>
        <begin position="8"/>
        <end position="120"/>
    </location>
</feature>
<reference evidence="12" key="1">
    <citation type="journal article" date="2019" name="Int. J. Syst. Evol. Microbiol.">
        <title>The Global Catalogue of Microorganisms (GCM) 10K type strain sequencing project: providing services to taxonomists for standard genome sequencing and annotation.</title>
        <authorList>
            <consortium name="The Broad Institute Genomics Platform"/>
            <consortium name="The Broad Institute Genome Sequencing Center for Infectious Disease"/>
            <person name="Wu L."/>
            <person name="Ma J."/>
        </authorList>
    </citation>
    <scope>NUCLEOTIDE SEQUENCE [LARGE SCALE GENOMIC DNA]</scope>
    <source>
        <strain evidence="12">CCUG 49560</strain>
    </source>
</reference>
<dbReference type="Pfam" id="PF02770">
    <property type="entry name" value="Acyl-CoA_dh_M"/>
    <property type="match status" value="1"/>
</dbReference>
<dbReference type="InterPro" id="IPR036250">
    <property type="entry name" value="AcylCo_DH-like_C"/>
</dbReference>
<sequence>MTSLVRLTPQQAELQERARRFVDEELVPHEEAAERAGGRLPDETVDGIIKAAVAARLHGGRHAPEHGGQGWSTTDYVVAHEQLGRNTNGLWWWVPDAYNVMTAGTPEQIDRYLRPALRGEGWVSYAVTEEHAGSDPSGIRATARPDGAGGWVLDGEKWFVTSGDVAAAHIVVAICEGHGPTLFIVDAGTEGLSFIDEPPFTHTFPHGHPTLRLAGVRVGPDAVLGGLGAADTLQQGWFTEERLGIAAHCVAAMGRLLEEAVRWAAGREQGGALLIDHQGVSFPLADSAADAAAARLLVYEVAQLADSGADRKIVHAKASLAKLFASEAAYRCADRAVQTFGGRGYMRTNVAERFLRELRVDRIWEGTSEIQRLIISRSLVRRGVRAVIT</sequence>
<dbReference type="Gene3D" id="1.10.540.10">
    <property type="entry name" value="Acyl-CoA dehydrogenase/oxidase, N-terminal domain"/>
    <property type="match status" value="1"/>
</dbReference>
<evidence type="ECO:0000313" key="12">
    <source>
        <dbReference type="Proteomes" id="UP001595891"/>
    </source>
</evidence>
<dbReference type="CDD" id="cd00567">
    <property type="entry name" value="ACAD"/>
    <property type="match status" value="1"/>
</dbReference>
<evidence type="ECO:0000256" key="1">
    <source>
        <dbReference type="ARBA" id="ARBA00001974"/>
    </source>
</evidence>
<keyword evidence="12" id="KW-1185">Reference proteome</keyword>
<keyword evidence="6 7" id="KW-0560">Oxidoreductase</keyword>
<feature type="domain" description="Acyl-CoA dehydrogenase/oxidase C-terminal" evidence="8">
    <location>
        <begin position="235"/>
        <end position="379"/>
    </location>
</feature>
<evidence type="ECO:0000256" key="7">
    <source>
        <dbReference type="RuleBase" id="RU362125"/>
    </source>
</evidence>
<evidence type="ECO:0000256" key="3">
    <source>
        <dbReference type="ARBA" id="ARBA00019125"/>
    </source>
</evidence>
<dbReference type="InterPro" id="IPR046373">
    <property type="entry name" value="Acyl-CoA_Oxase/DH_mid-dom_sf"/>
</dbReference>
<name>A0ABV9E7K2_9ACTN</name>
<accession>A0ABV9E7K2</accession>
<keyword evidence="4 7" id="KW-0285">Flavoprotein</keyword>
<comment type="caution">
    <text evidence="11">The sequence shown here is derived from an EMBL/GenBank/DDBJ whole genome shotgun (WGS) entry which is preliminary data.</text>
</comment>
<protein>
    <recommendedName>
        <fullName evidence="3">Medium-chain specific acyl-CoA dehydrogenase, mitochondrial</fullName>
    </recommendedName>
</protein>
<dbReference type="InterPro" id="IPR037069">
    <property type="entry name" value="AcylCoA_DH/ox_N_sf"/>
</dbReference>
<comment type="cofactor">
    <cofactor evidence="1 7">
        <name>FAD</name>
        <dbReference type="ChEBI" id="CHEBI:57692"/>
    </cofactor>
</comment>
<gene>
    <name evidence="11" type="ORF">ACFO8L_05415</name>
</gene>
<dbReference type="InterPro" id="IPR009100">
    <property type="entry name" value="AcylCoA_DH/oxidase_NM_dom_sf"/>
</dbReference>
<dbReference type="PANTHER" id="PTHR48083">
    <property type="entry name" value="MEDIUM-CHAIN SPECIFIC ACYL-COA DEHYDROGENASE, MITOCHONDRIAL-RELATED"/>
    <property type="match status" value="1"/>
</dbReference>
<evidence type="ECO:0000259" key="10">
    <source>
        <dbReference type="Pfam" id="PF02771"/>
    </source>
</evidence>
<dbReference type="Gene3D" id="1.20.140.10">
    <property type="entry name" value="Butyryl-CoA Dehydrogenase, subunit A, domain 3"/>
    <property type="match status" value="1"/>
</dbReference>
<comment type="similarity">
    <text evidence="2 7">Belongs to the acyl-CoA dehydrogenase family.</text>
</comment>
<dbReference type="RefSeq" id="WP_262843080.1">
    <property type="nucleotide sequence ID" value="NZ_JANZYP010000015.1"/>
</dbReference>
<dbReference type="InterPro" id="IPR006089">
    <property type="entry name" value="Acyl-CoA_DH_CS"/>
</dbReference>
<evidence type="ECO:0000256" key="6">
    <source>
        <dbReference type="ARBA" id="ARBA00023002"/>
    </source>
</evidence>
<dbReference type="InterPro" id="IPR013786">
    <property type="entry name" value="AcylCoA_DH/ox_N"/>
</dbReference>
<evidence type="ECO:0000313" key="11">
    <source>
        <dbReference type="EMBL" id="MFC4585497.1"/>
    </source>
</evidence>
<dbReference type="Gene3D" id="2.40.110.10">
    <property type="entry name" value="Butyryl-CoA Dehydrogenase, subunit A, domain 2"/>
    <property type="match status" value="1"/>
</dbReference>
<dbReference type="GO" id="GO:0016491">
    <property type="term" value="F:oxidoreductase activity"/>
    <property type="evidence" value="ECO:0007669"/>
    <property type="project" value="UniProtKB-KW"/>
</dbReference>
<dbReference type="Pfam" id="PF00441">
    <property type="entry name" value="Acyl-CoA_dh_1"/>
    <property type="match status" value="1"/>
</dbReference>
<evidence type="ECO:0000259" key="8">
    <source>
        <dbReference type="Pfam" id="PF00441"/>
    </source>
</evidence>
<dbReference type="SUPFAM" id="SSF47203">
    <property type="entry name" value="Acyl-CoA dehydrogenase C-terminal domain-like"/>
    <property type="match status" value="1"/>
</dbReference>
<dbReference type="PROSITE" id="PS00072">
    <property type="entry name" value="ACYL_COA_DH_1"/>
    <property type="match status" value="1"/>
</dbReference>
<dbReference type="EMBL" id="JBHSFN010000002">
    <property type="protein sequence ID" value="MFC4585497.1"/>
    <property type="molecule type" value="Genomic_DNA"/>
</dbReference>
<evidence type="ECO:0000256" key="5">
    <source>
        <dbReference type="ARBA" id="ARBA00022827"/>
    </source>
</evidence>
<dbReference type="Proteomes" id="UP001595891">
    <property type="component" value="Unassembled WGS sequence"/>
</dbReference>
<dbReference type="SUPFAM" id="SSF56645">
    <property type="entry name" value="Acyl-CoA dehydrogenase NM domain-like"/>
    <property type="match status" value="1"/>
</dbReference>
<evidence type="ECO:0000256" key="4">
    <source>
        <dbReference type="ARBA" id="ARBA00022630"/>
    </source>
</evidence>
<evidence type="ECO:0000259" key="9">
    <source>
        <dbReference type="Pfam" id="PF02770"/>
    </source>
</evidence>
<feature type="domain" description="Acyl-CoA oxidase/dehydrogenase middle" evidence="9">
    <location>
        <begin position="125"/>
        <end position="196"/>
    </location>
</feature>
<evidence type="ECO:0000256" key="2">
    <source>
        <dbReference type="ARBA" id="ARBA00009347"/>
    </source>
</evidence>
<proteinExistence type="inferred from homology"/>
<dbReference type="Pfam" id="PF02771">
    <property type="entry name" value="Acyl-CoA_dh_N"/>
    <property type="match status" value="1"/>
</dbReference>